<protein>
    <recommendedName>
        <fullName evidence="4">Gram-positive cocci surface proteins LPxTG domain-containing protein</fullName>
    </recommendedName>
</protein>
<keyword evidence="1" id="KW-1133">Transmembrane helix</keyword>
<name>A0A136M0A5_9BACT</name>
<accession>A0A136M0A5</accession>
<dbReference type="AlphaFoldDB" id="A0A136M0A5"/>
<dbReference type="Proteomes" id="UP000070457">
    <property type="component" value="Unassembled WGS sequence"/>
</dbReference>
<keyword evidence="1" id="KW-0812">Transmembrane</keyword>
<dbReference type="EMBL" id="JYNZ01000002">
    <property type="protein sequence ID" value="KXK27317.1"/>
    <property type="molecule type" value="Genomic_DNA"/>
</dbReference>
<evidence type="ECO:0000313" key="3">
    <source>
        <dbReference type="Proteomes" id="UP000070457"/>
    </source>
</evidence>
<proteinExistence type="predicted"/>
<reference evidence="2 3" key="1">
    <citation type="submission" date="2015-02" db="EMBL/GenBank/DDBJ databases">
        <title>Improved understanding of the partial-nitritation anammox process through 23 genomes representing the majority of the microbial community.</title>
        <authorList>
            <person name="Speth D.R."/>
            <person name="In T Zandt M."/>
            <person name="Guerrero Cruz S."/>
            <person name="Jetten M.S."/>
            <person name="Dutilh B.E."/>
        </authorList>
    </citation>
    <scope>NUCLEOTIDE SEQUENCE [LARGE SCALE GENOMIC DNA]</scope>
    <source>
        <strain evidence="2">OLB20</strain>
    </source>
</reference>
<keyword evidence="1" id="KW-0472">Membrane</keyword>
<gene>
    <name evidence="2" type="ORF">TR69_WS6001000192</name>
</gene>
<dbReference type="STRING" id="1617426.TR69_WS6001000192"/>
<evidence type="ECO:0000256" key="1">
    <source>
        <dbReference type="SAM" id="Phobius"/>
    </source>
</evidence>
<evidence type="ECO:0000313" key="2">
    <source>
        <dbReference type="EMBL" id="KXK27317.1"/>
    </source>
</evidence>
<comment type="caution">
    <text evidence="2">The sequence shown here is derived from an EMBL/GenBank/DDBJ whole genome shotgun (WGS) entry which is preliminary data.</text>
</comment>
<organism evidence="2 3">
    <name type="scientific">candidate division WS6 bacterium OLB20</name>
    <dbReference type="NCBI Taxonomy" id="1617426"/>
    <lineage>
        <taxon>Bacteria</taxon>
        <taxon>Candidatus Dojkabacteria</taxon>
    </lineage>
</organism>
<sequence length="169" mass="17478">MKTIDRIFVVMLIVLPFAVALVLVFQLLRNPNIAPDDTDALPTPTFAVGPVTVSPTATPTFDYEPVTPTVTATYAIPEDTDPATPTTRPQHTVTVTATPVATTAGRSPTPTSVSTATPAPTASATLIAELPDTQSSDQTLLQVLAVSLTVACVAGGLLTAGKILRGRTL</sequence>
<evidence type="ECO:0008006" key="4">
    <source>
        <dbReference type="Google" id="ProtNLM"/>
    </source>
</evidence>
<feature type="transmembrane region" description="Helical" evidence="1">
    <location>
        <begin position="7"/>
        <end position="28"/>
    </location>
</feature>
<feature type="transmembrane region" description="Helical" evidence="1">
    <location>
        <begin position="140"/>
        <end position="160"/>
    </location>
</feature>